<keyword evidence="2" id="KW-1185">Reference proteome</keyword>
<proteinExistence type="predicted"/>
<gene>
    <name evidence="1" type="ORF">JMJ58_19425</name>
</gene>
<evidence type="ECO:0000313" key="1">
    <source>
        <dbReference type="EMBL" id="QRV15052.1"/>
    </source>
</evidence>
<organism evidence="1 2">
    <name type="scientific">Haloterrigena salifodinae</name>
    <dbReference type="NCBI Taxonomy" id="2675099"/>
    <lineage>
        <taxon>Archaea</taxon>
        <taxon>Methanobacteriati</taxon>
        <taxon>Methanobacteriota</taxon>
        <taxon>Stenosarchaea group</taxon>
        <taxon>Halobacteria</taxon>
        <taxon>Halobacteriales</taxon>
        <taxon>Natrialbaceae</taxon>
        <taxon>Haloterrigena</taxon>
    </lineage>
</organism>
<dbReference type="Proteomes" id="UP000637819">
    <property type="component" value="Chromosome"/>
</dbReference>
<protein>
    <submittedName>
        <fullName evidence="1">Uncharacterized protein</fullName>
    </submittedName>
</protein>
<dbReference type="RefSeq" id="WP_204747668.1">
    <property type="nucleotide sequence ID" value="NZ_CP069188.1"/>
</dbReference>
<name>A0A8T8E0E0_9EURY</name>
<dbReference type="EMBL" id="CP069188">
    <property type="protein sequence ID" value="QRV15052.1"/>
    <property type="molecule type" value="Genomic_DNA"/>
</dbReference>
<reference evidence="1 2" key="1">
    <citation type="submission" date="2021-01" db="EMBL/GenBank/DDBJ databases">
        <title>Genome Sequence and Methylation Pattern of Haloterrigena salifodinae BOL5-1, An Extremely Halophilic Archaeon from a Bolivian Salt Mine.</title>
        <authorList>
            <person name="DasSarma P."/>
            <person name="Anton B.P."/>
            <person name="DasSarma S.L."/>
            <person name="von Ehrenheim H.A.L."/>
            <person name="Martinez F.L."/>
            <person name="Guzman D."/>
            <person name="Roberts R.J."/>
            <person name="DasSarma S."/>
        </authorList>
    </citation>
    <scope>NUCLEOTIDE SEQUENCE [LARGE SCALE GENOMIC DNA]</scope>
    <source>
        <strain evidence="1 2">BOL5-1</strain>
    </source>
</reference>
<dbReference type="KEGG" id="hsal:JMJ58_19425"/>
<dbReference type="OrthoDB" id="350589at2157"/>
<dbReference type="GeneID" id="62877343"/>
<evidence type="ECO:0000313" key="2">
    <source>
        <dbReference type="Proteomes" id="UP000637819"/>
    </source>
</evidence>
<accession>A0A8T8E0E0</accession>
<dbReference type="AlphaFoldDB" id="A0A8T8E0E0"/>
<sequence length="118" mass="12662">MSTTNHDAESADATEPLLTTRSKKVRFYIPIEKDGAKEIVETVITRLARHFGGATRLPAKGAYVMNDGELVLEEVAVVDCFGVDGGLDELSQIACEIKAGLDEESVAFEITDVATAFA</sequence>